<reference evidence="1 2" key="1">
    <citation type="submission" date="2019-07" db="EMBL/GenBank/DDBJ databases">
        <title>The First High-Quality Draft Genome Sequence of the Causal Agent of the Current Panama Disease Epidemic.</title>
        <authorList>
            <person name="Warmington R.J."/>
            <person name="Kay W."/>
            <person name="Jeffries A."/>
            <person name="Bebber D."/>
            <person name="Moore K."/>
            <person name="Studholme D.J."/>
        </authorList>
    </citation>
    <scope>NUCLEOTIDE SEQUENCE [LARGE SCALE GENOMIC DNA]</scope>
    <source>
        <strain evidence="1 2">TR4</strain>
    </source>
</reference>
<protein>
    <submittedName>
        <fullName evidence="1">Uncharacterized protein</fullName>
    </submittedName>
</protein>
<accession>A0A5C6SRZ6</accession>
<dbReference type="AlphaFoldDB" id="A0A5C6SRZ6"/>
<sequence length="116" mass="13072">MNHVYHASIIAEAVRQMGLTHPWNERATAPRLALLGNGLENFSQPESLVLAIDNSQYGFHFVVINQHEGITEMVRRNYHPYTGNEDASERAFSFQQALEDVVKQPFEYNPGGGKIS</sequence>
<evidence type="ECO:0000313" key="2">
    <source>
        <dbReference type="Proteomes" id="UP000321331"/>
    </source>
</evidence>
<proteinExistence type="predicted"/>
<comment type="caution">
    <text evidence="1">The sequence shown here is derived from an EMBL/GenBank/DDBJ whole genome shotgun (WGS) entry which is preliminary data.</text>
</comment>
<evidence type="ECO:0000313" key="1">
    <source>
        <dbReference type="EMBL" id="TXC00708.1"/>
    </source>
</evidence>
<dbReference type="EMBL" id="VMNF01000009">
    <property type="protein sequence ID" value="TXC00708.1"/>
    <property type="molecule type" value="Genomic_DNA"/>
</dbReference>
<name>A0A5C6SRZ6_FUSOC</name>
<dbReference type="Proteomes" id="UP000321331">
    <property type="component" value="Unassembled WGS sequence"/>
</dbReference>
<organism evidence="1 2">
    <name type="scientific">Fusarium oxysporum f. sp. cubense</name>
    <dbReference type="NCBI Taxonomy" id="61366"/>
    <lineage>
        <taxon>Eukaryota</taxon>
        <taxon>Fungi</taxon>
        <taxon>Dikarya</taxon>
        <taxon>Ascomycota</taxon>
        <taxon>Pezizomycotina</taxon>
        <taxon>Sordariomycetes</taxon>
        <taxon>Hypocreomycetidae</taxon>
        <taxon>Hypocreales</taxon>
        <taxon>Nectriaceae</taxon>
        <taxon>Fusarium</taxon>
        <taxon>Fusarium oxysporum species complex</taxon>
    </lineage>
</organism>
<gene>
    <name evidence="1" type="ORF">FocTR4_00007982</name>
</gene>